<dbReference type="STRING" id="598659.NAMH_0223"/>
<reference evidence="1 2" key="1">
    <citation type="journal article" date="2009" name="PLoS Genet.">
        <title>Adaptations to submarine hydrothermal environments exemplified by the genome of Nautilia profundicola.</title>
        <authorList>
            <person name="Campbell B.J."/>
            <person name="Smith J.L."/>
            <person name="Hanson T.E."/>
            <person name="Klotz M.G."/>
            <person name="Stein L.Y."/>
            <person name="Lee C.K."/>
            <person name="Wu D."/>
            <person name="Robinson J.M."/>
            <person name="Khouri H.M."/>
            <person name="Eisen J.A."/>
            <person name="Cary S.C."/>
        </authorList>
    </citation>
    <scope>NUCLEOTIDE SEQUENCE [LARGE SCALE GENOMIC DNA]</scope>
    <source>
        <strain evidence="2">ATCC BAA-1463 / DSM 18972 / AmH</strain>
    </source>
</reference>
<evidence type="ECO:0000313" key="1">
    <source>
        <dbReference type="EMBL" id="ACM92419.1"/>
    </source>
</evidence>
<name>B9L7N8_NAUPA</name>
<dbReference type="OrthoDB" id="5373252at2"/>
<dbReference type="Proteomes" id="UP000000448">
    <property type="component" value="Chromosome"/>
</dbReference>
<dbReference type="KEGG" id="nam:NAMH_0223"/>
<dbReference type="EMBL" id="CP001279">
    <property type="protein sequence ID" value="ACM92419.1"/>
    <property type="molecule type" value="Genomic_DNA"/>
</dbReference>
<protein>
    <submittedName>
        <fullName evidence="1">Uncharacterized protein</fullName>
    </submittedName>
</protein>
<proteinExistence type="predicted"/>
<keyword evidence="2" id="KW-1185">Reference proteome</keyword>
<gene>
    <name evidence="1" type="ordered locus">NAMH_0223</name>
</gene>
<dbReference type="HOGENOM" id="CLU_2494679_0_0_7"/>
<organism evidence="1 2">
    <name type="scientific">Nautilia profundicola (strain ATCC BAA-1463 / DSM 18972 / AmH)</name>
    <dbReference type="NCBI Taxonomy" id="598659"/>
    <lineage>
        <taxon>Bacteria</taxon>
        <taxon>Pseudomonadati</taxon>
        <taxon>Campylobacterota</taxon>
        <taxon>Epsilonproteobacteria</taxon>
        <taxon>Nautiliales</taxon>
        <taxon>Nautiliaceae</taxon>
        <taxon>Nautilia</taxon>
    </lineage>
</organism>
<sequence length="86" mass="10407">MKNVNHGDELDLSVENIKNLHEKCKKQNKDLYMFLKDEMPDLSTEDRLKYLATVLNDYIEEYEWNEKAPRHKDEGYSIVKFWPKKD</sequence>
<dbReference type="RefSeq" id="WP_012663790.1">
    <property type="nucleotide sequence ID" value="NC_012115.1"/>
</dbReference>
<evidence type="ECO:0000313" key="2">
    <source>
        <dbReference type="Proteomes" id="UP000000448"/>
    </source>
</evidence>
<dbReference type="AlphaFoldDB" id="B9L7N8"/>
<accession>B9L7N8</accession>
<dbReference type="eggNOG" id="ENOG5031AYK">
    <property type="taxonomic scope" value="Bacteria"/>
</dbReference>